<dbReference type="Pfam" id="PF00035">
    <property type="entry name" value="dsrm"/>
    <property type="match status" value="1"/>
</dbReference>
<sequence>MIVAEYLFKRFPYKDEGFLTEIRSRIVSRESLNQLARKIGLDKLVVYDTKRKTALSFKYVYGDAMEAFIGAVFLDKGFKFCRTFIIKNLLDAHLDLNQIISNDTNYKSKLIEWAQRNGKTVRFEMVDEKGSQHQKQFKIQVLLSNEIISSGLGFSKKNAEQDAARKACEVLSI</sequence>
<comment type="similarity">
    <text evidence="1">Belongs to the ribonuclease III family.</text>
</comment>
<dbReference type="GO" id="GO:0010468">
    <property type="term" value="P:regulation of gene expression"/>
    <property type="evidence" value="ECO:0007669"/>
    <property type="project" value="TreeGrafter"/>
</dbReference>
<gene>
    <name evidence="9" type="ORF">SAMN04488541_104817</name>
</gene>
<dbReference type="Pfam" id="PF14622">
    <property type="entry name" value="Ribonucleas_3_3"/>
    <property type="match status" value="1"/>
</dbReference>
<dbReference type="SMART" id="SM00358">
    <property type="entry name" value="DSRM"/>
    <property type="match status" value="1"/>
</dbReference>
<dbReference type="GO" id="GO:0006396">
    <property type="term" value="P:RNA processing"/>
    <property type="evidence" value="ECO:0007669"/>
    <property type="project" value="InterPro"/>
</dbReference>
<evidence type="ECO:0000259" key="7">
    <source>
        <dbReference type="PROSITE" id="PS50137"/>
    </source>
</evidence>
<evidence type="ECO:0000259" key="8">
    <source>
        <dbReference type="PROSITE" id="PS50142"/>
    </source>
</evidence>
<dbReference type="SMART" id="SM00535">
    <property type="entry name" value="RIBOc"/>
    <property type="match status" value="1"/>
</dbReference>
<evidence type="ECO:0000313" key="9">
    <source>
        <dbReference type="EMBL" id="SFF52584.1"/>
    </source>
</evidence>
<evidence type="ECO:0000256" key="3">
    <source>
        <dbReference type="ARBA" id="ARBA00022759"/>
    </source>
</evidence>
<dbReference type="PROSITE" id="PS50137">
    <property type="entry name" value="DS_RBD"/>
    <property type="match status" value="1"/>
</dbReference>
<organism evidence="9 10">
    <name type="scientific">Thermoflexibacter ruber</name>
    <dbReference type="NCBI Taxonomy" id="1003"/>
    <lineage>
        <taxon>Bacteria</taxon>
        <taxon>Pseudomonadati</taxon>
        <taxon>Bacteroidota</taxon>
        <taxon>Cytophagia</taxon>
        <taxon>Cytophagales</taxon>
        <taxon>Thermoflexibacteraceae</taxon>
        <taxon>Thermoflexibacter</taxon>
    </lineage>
</organism>
<evidence type="ECO:0000313" key="10">
    <source>
        <dbReference type="Proteomes" id="UP000199513"/>
    </source>
</evidence>
<evidence type="ECO:0000256" key="5">
    <source>
        <dbReference type="ARBA" id="ARBA00022884"/>
    </source>
</evidence>
<dbReference type="SUPFAM" id="SSF54768">
    <property type="entry name" value="dsRNA-binding domain-like"/>
    <property type="match status" value="1"/>
</dbReference>
<keyword evidence="4" id="KW-0378">Hydrolase</keyword>
<name>A0A1I2JDG3_9BACT</name>
<dbReference type="Gene3D" id="1.10.1520.10">
    <property type="entry name" value="Ribonuclease III domain"/>
    <property type="match status" value="1"/>
</dbReference>
<keyword evidence="5 6" id="KW-0694">RNA-binding</keyword>
<dbReference type="InterPro" id="IPR000999">
    <property type="entry name" value="RNase_III_dom"/>
</dbReference>
<reference evidence="10" key="1">
    <citation type="submission" date="2016-10" db="EMBL/GenBank/DDBJ databases">
        <authorList>
            <person name="Varghese N."/>
            <person name="Submissions S."/>
        </authorList>
    </citation>
    <scope>NUCLEOTIDE SEQUENCE [LARGE SCALE GENOMIC DNA]</scope>
    <source>
        <strain>GEY</strain>
        <strain evidence="10">DSM 9560</strain>
    </source>
</reference>
<evidence type="ECO:0000256" key="6">
    <source>
        <dbReference type="PROSITE-ProRule" id="PRU00266"/>
    </source>
</evidence>
<dbReference type="SUPFAM" id="SSF69065">
    <property type="entry name" value="RNase III domain-like"/>
    <property type="match status" value="1"/>
</dbReference>
<dbReference type="STRING" id="1003.SAMN04488541_104817"/>
<feature type="domain" description="RNase III" evidence="8">
    <location>
        <begin position="1"/>
        <end position="77"/>
    </location>
</feature>
<protein>
    <submittedName>
        <fullName evidence="9">DsRNA-specific ribonuclease</fullName>
    </submittedName>
</protein>
<dbReference type="EMBL" id="FONY01000048">
    <property type="protein sequence ID" value="SFF52584.1"/>
    <property type="molecule type" value="Genomic_DNA"/>
</dbReference>
<evidence type="ECO:0000256" key="2">
    <source>
        <dbReference type="ARBA" id="ARBA00022722"/>
    </source>
</evidence>
<dbReference type="Gene3D" id="3.30.160.20">
    <property type="match status" value="1"/>
</dbReference>
<evidence type="ECO:0000256" key="4">
    <source>
        <dbReference type="ARBA" id="ARBA00022801"/>
    </source>
</evidence>
<keyword evidence="10" id="KW-1185">Reference proteome</keyword>
<dbReference type="PANTHER" id="PTHR11207:SF0">
    <property type="entry name" value="RIBONUCLEASE 3"/>
    <property type="match status" value="1"/>
</dbReference>
<dbReference type="InterPro" id="IPR036389">
    <property type="entry name" value="RNase_III_sf"/>
</dbReference>
<dbReference type="PROSITE" id="PS50142">
    <property type="entry name" value="RNASE_3_2"/>
    <property type="match status" value="1"/>
</dbReference>
<dbReference type="GO" id="GO:0003725">
    <property type="term" value="F:double-stranded RNA binding"/>
    <property type="evidence" value="ECO:0007669"/>
    <property type="project" value="TreeGrafter"/>
</dbReference>
<dbReference type="CDD" id="cd00593">
    <property type="entry name" value="RIBOc"/>
    <property type="match status" value="1"/>
</dbReference>
<feature type="domain" description="DRBM" evidence="7">
    <location>
        <begin position="105"/>
        <end position="173"/>
    </location>
</feature>
<dbReference type="PANTHER" id="PTHR11207">
    <property type="entry name" value="RIBONUCLEASE III"/>
    <property type="match status" value="1"/>
</dbReference>
<dbReference type="AlphaFoldDB" id="A0A1I2JDG3"/>
<accession>A0A1I2JDG3</accession>
<evidence type="ECO:0000256" key="1">
    <source>
        <dbReference type="ARBA" id="ARBA00010183"/>
    </source>
</evidence>
<proteinExistence type="inferred from homology"/>
<keyword evidence="2" id="KW-0540">Nuclease</keyword>
<dbReference type="Proteomes" id="UP000199513">
    <property type="component" value="Unassembled WGS sequence"/>
</dbReference>
<dbReference type="InterPro" id="IPR014720">
    <property type="entry name" value="dsRBD_dom"/>
</dbReference>
<keyword evidence="3" id="KW-0255">Endonuclease</keyword>
<dbReference type="GO" id="GO:0004525">
    <property type="term" value="F:ribonuclease III activity"/>
    <property type="evidence" value="ECO:0007669"/>
    <property type="project" value="InterPro"/>
</dbReference>
<dbReference type="CDD" id="cd10845">
    <property type="entry name" value="DSRM_RNAse_III_family"/>
    <property type="match status" value="1"/>
</dbReference>